<evidence type="ECO:0000256" key="5">
    <source>
        <dbReference type="ARBA" id="ARBA00012213"/>
    </source>
</evidence>
<dbReference type="PANTHER" id="PTHR33254">
    <property type="entry name" value="4-HYDROXY-4-METHYL-2-OXOGLUTARATE ALDOLASE 3-RELATED"/>
    <property type="match status" value="1"/>
</dbReference>
<evidence type="ECO:0000256" key="1">
    <source>
        <dbReference type="ARBA" id="ARBA00001342"/>
    </source>
</evidence>
<sequence>MENPHPHNPTHLLARLKKISSSVFADVMAINNVMDYRVKPVNYSEPLVGRVRTVSLPKGDNLFLHHAIYQVEPDDIIVVDGQDYKEAAYLGELMAGAAEALGVKGIVIDGFVRDKQELGQLKIQIYAKGFLPSGPSKEGPGSFDTTITCAGAMVAPFDYIVADEDGVVIIPREDAEEIVEKAEKKLAYERNRLEMISRYRNQQITEEKSAIEPGWLREKLEKYNL</sequence>
<dbReference type="SUPFAM" id="SSF89562">
    <property type="entry name" value="RraA-like"/>
    <property type="match status" value="1"/>
</dbReference>
<dbReference type="Gene3D" id="3.50.30.40">
    <property type="entry name" value="Ribonuclease E inhibitor RraA/RraA-like"/>
    <property type="match status" value="1"/>
</dbReference>
<evidence type="ECO:0000256" key="10">
    <source>
        <dbReference type="ARBA" id="ARBA00030169"/>
    </source>
</evidence>
<comment type="similarity">
    <text evidence="3">Belongs to the class II aldolase/RraA-like family.</text>
</comment>
<comment type="function">
    <text evidence="8">Catalyzes the aldol cleavage of 4-hydroxy-4-methyl-2-oxoglutarate (HMG) into 2 molecules of pyruvate. Also contains a secondary oxaloacetate (OAA) decarboxylase activity due to the common pyruvate enolate transition state formed following C-C bond cleavage in the retro-aldol and decarboxylation reactions.</text>
</comment>
<dbReference type="CDD" id="cd16841">
    <property type="entry name" value="RraA_family"/>
    <property type="match status" value="1"/>
</dbReference>
<dbReference type="Pfam" id="PF03737">
    <property type="entry name" value="RraA-like"/>
    <property type="match status" value="1"/>
</dbReference>
<evidence type="ECO:0000313" key="13">
    <source>
        <dbReference type="EMBL" id="MFC4713551.1"/>
    </source>
</evidence>
<evidence type="ECO:0000256" key="6">
    <source>
        <dbReference type="ARBA" id="ARBA00012947"/>
    </source>
</evidence>
<accession>A0ABV9MCP3</accession>
<name>A0ABV9MCP3_9BACL</name>
<comment type="catalytic activity">
    <reaction evidence="1">
        <text>4-hydroxy-4-methyl-2-oxoglutarate = 2 pyruvate</text>
        <dbReference type="Rhea" id="RHEA:22748"/>
        <dbReference type="ChEBI" id="CHEBI:15361"/>
        <dbReference type="ChEBI" id="CHEBI:58276"/>
        <dbReference type="EC" id="4.1.3.17"/>
    </reaction>
</comment>
<keyword evidence="14" id="KW-1185">Reference proteome</keyword>
<evidence type="ECO:0000256" key="9">
    <source>
        <dbReference type="ARBA" id="ARBA00029596"/>
    </source>
</evidence>
<organism evidence="13 14">
    <name type="scientific">Planococcus dechangensis</name>
    <dbReference type="NCBI Taxonomy" id="1176255"/>
    <lineage>
        <taxon>Bacteria</taxon>
        <taxon>Bacillati</taxon>
        <taxon>Bacillota</taxon>
        <taxon>Bacilli</taxon>
        <taxon>Bacillales</taxon>
        <taxon>Caryophanaceae</taxon>
        <taxon>Planococcus</taxon>
    </lineage>
</organism>
<comment type="catalytic activity">
    <reaction evidence="12">
        <text>oxaloacetate + H(+) = pyruvate + CO2</text>
        <dbReference type="Rhea" id="RHEA:15641"/>
        <dbReference type="ChEBI" id="CHEBI:15361"/>
        <dbReference type="ChEBI" id="CHEBI:15378"/>
        <dbReference type="ChEBI" id="CHEBI:16452"/>
        <dbReference type="ChEBI" id="CHEBI:16526"/>
        <dbReference type="EC" id="4.1.1.112"/>
    </reaction>
</comment>
<evidence type="ECO:0000313" key="14">
    <source>
        <dbReference type="Proteomes" id="UP001595932"/>
    </source>
</evidence>
<comment type="cofactor">
    <cofactor evidence="2">
        <name>a divalent metal cation</name>
        <dbReference type="ChEBI" id="CHEBI:60240"/>
    </cofactor>
</comment>
<dbReference type="InterPro" id="IPR005493">
    <property type="entry name" value="RraA/RraA-like"/>
</dbReference>
<evidence type="ECO:0000256" key="11">
    <source>
        <dbReference type="ARBA" id="ARBA00032305"/>
    </source>
</evidence>
<dbReference type="InterPro" id="IPR036704">
    <property type="entry name" value="RraA/RraA-like_sf"/>
</dbReference>
<proteinExistence type="inferred from homology"/>
<reference evidence="14" key="1">
    <citation type="journal article" date="2019" name="Int. J. Syst. Evol. Microbiol.">
        <title>The Global Catalogue of Microorganisms (GCM) 10K type strain sequencing project: providing services to taxonomists for standard genome sequencing and annotation.</title>
        <authorList>
            <consortium name="The Broad Institute Genomics Platform"/>
            <consortium name="The Broad Institute Genome Sequencing Center for Infectious Disease"/>
            <person name="Wu L."/>
            <person name="Ma J."/>
        </authorList>
    </citation>
    <scope>NUCLEOTIDE SEQUENCE [LARGE SCALE GENOMIC DNA]</scope>
    <source>
        <strain evidence="14">CGMCC 1.12151</strain>
    </source>
</reference>
<dbReference type="Proteomes" id="UP001595932">
    <property type="component" value="Unassembled WGS sequence"/>
</dbReference>
<dbReference type="EC" id="4.1.1.112" evidence="6"/>
<evidence type="ECO:0000256" key="4">
    <source>
        <dbReference type="ARBA" id="ARBA00011233"/>
    </source>
</evidence>
<evidence type="ECO:0000256" key="3">
    <source>
        <dbReference type="ARBA" id="ARBA00008621"/>
    </source>
</evidence>
<gene>
    <name evidence="13" type="ORF">ACFO5U_11785</name>
</gene>
<evidence type="ECO:0000256" key="8">
    <source>
        <dbReference type="ARBA" id="ARBA00025046"/>
    </source>
</evidence>
<comment type="caution">
    <text evidence="13">The sequence shown here is derived from an EMBL/GenBank/DDBJ whole genome shotgun (WGS) entry which is preliminary data.</text>
</comment>
<dbReference type="PANTHER" id="PTHR33254:SF4">
    <property type="entry name" value="4-HYDROXY-4-METHYL-2-OXOGLUTARATE ALDOLASE 3-RELATED"/>
    <property type="match status" value="1"/>
</dbReference>
<evidence type="ECO:0000256" key="2">
    <source>
        <dbReference type="ARBA" id="ARBA00001968"/>
    </source>
</evidence>
<dbReference type="EMBL" id="JBHSGL010000005">
    <property type="protein sequence ID" value="MFC4713551.1"/>
    <property type="molecule type" value="Genomic_DNA"/>
</dbReference>
<comment type="subunit">
    <text evidence="4">Homotrimer.</text>
</comment>
<dbReference type="EC" id="4.1.3.17" evidence="5"/>
<evidence type="ECO:0000256" key="7">
    <source>
        <dbReference type="ARBA" id="ARBA00016549"/>
    </source>
</evidence>
<evidence type="ECO:0000256" key="12">
    <source>
        <dbReference type="ARBA" id="ARBA00047973"/>
    </source>
</evidence>
<protein>
    <recommendedName>
        <fullName evidence="7">Putative 4-hydroxy-4-methyl-2-oxoglutarate aldolase</fullName>
        <ecNumber evidence="6">4.1.1.112</ecNumber>
        <ecNumber evidence="5">4.1.3.17</ecNumber>
    </recommendedName>
    <alternativeName>
        <fullName evidence="11">Oxaloacetate decarboxylase</fullName>
    </alternativeName>
    <alternativeName>
        <fullName evidence="9">Regulator of ribonuclease activity homolog</fullName>
    </alternativeName>
    <alternativeName>
        <fullName evidence="10">RraA-like protein</fullName>
    </alternativeName>
</protein>
<dbReference type="RefSeq" id="WP_377279257.1">
    <property type="nucleotide sequence ID" value="NZ_JBHSGL010000005.1"/>
</dbReference>